<keyword evidence="13" id="KW-0808">Transferase</keyword>
<feature type="domain" description="Response regulatory" evidence="12">
    <location>
        <begin position="712"/>
        <end position="827"/>
    </location>
</feature>
<name>A0A0S3UH25_PREIN</name>
<dbReference type="InterPro" id="IPR036097">
    <property type="entry name" value="HisK_dim/P_sf"/>
</dbReference>
<keyword evidence="8" id="KW-0175">Coiled coil</keyword>
<evidence type="ECO:0000313" key="14">
    <source>
        <dbReference type="Proteomes" id="UP000217431"/>
    </source>
</evidence>
<dbReference type="GO" id="GO:0003700">
    <property type="term" value="F:DNA-binding transcription factor activity"/>
    <property type="evidence" value="ECO:0007669"/>
    <property type="project" value="InterPro"/>
</dbReference>
<evidence type="ECO:0000256" key="8">
    <source>
        <dbReference type="SAM" id="Coils"/>
    </source>
</evidence>
<dbReference type="InterPro" id="IPR036890">
    <property type="entry name" value="HATPase_C_sf"/>
</dbReference>
<evidence type="ECO:0000256" key="7">
    <source>
        <dbReference type="PROSITE-ProRule" id="PRU00169"/>
    </source>
</evidence>
<dbReference type="CDD" id="cd17574">
    <property type="entry name" value="REC_OmpR"/>
    <property type="match status" value="1"/>
</dbReference>
<dbReference type="InterPro" id="IPR018060">
    <property type="entry name" value="HTH_AraC"/>
</dbReference>
<feature type="domain" description="HTH araC/xylS-type" evidence="10">
    <location>
        <begin position="864"/>
        <end position="965"/>
    </location>
</feature>
<evidence type="ECO:0000256" key="1">
    <source>
        <dbReference type="ARBA" id="ARBA00000085"/>
    </source>
</evidence>
<evidence type="ECO:0000259" key="12">
    <source>
        <dbReference type="PROSITE" id="PS50110"/>
    </source>
</evidence>
<dbReference type="EC" id="2.7.13.3" evidence="2"/>
<keyword evidence="3 7" id="KW-0597">Phosphoprotein</keyword>
<dbReference type="SUPFAM" id="SSF52172">
    <property type="entry name" value="CheY-like"/>
    <property type="match status" value="1"/>
</dbReference>
<dbReference type="GO" id="GO:0000155">
    <property type="term" value="F:phosphorelay sensor kinase activity"/>
    <property type="evidence" value="ECO:0007669"/>
    <property type="project" value="InterPro"/>
</dbReference>
<dbReference type="PANTHER" id="PTHR43547">
    <property type="entry name" value="TWO-COMPONENT HISTIDINE KINASE"/>
    <property type="match status" value="1"/>
</dbReference>
<keyword evidence="9" id="KW-0812">Transmembrane</keyword>
<evidence type="ECO:0000256" key="4">
    <source>
        <dbReference type="ARBA" id="ARBA00023015"/>
    </source>
</evidence>
<evidence type="ECO:0000259" key="11">
    <source>
        <dbReference type="PROSITE" id="PS50109"/>
    </source>
</evidence>
<keyword evidence="9" id="KW-1133">Transmembrane helix</keyword>
<dbReference type="PROSITE" id="PS00041">
    <property type="entry name" value="HTH_ARAC_FAMILY_1"/>
    <property type="match status" value="1"/>
</dbReference>
<dbReference type="STRING" id="28131.BWX40_06695"/>
<dbReference type="PRINTS" id="PR00344">
    <property type="entry name" value="BCTRLSENSOR"/>
</dbReference>
<keyword evidence="9" id="KW-0472">Membrane</keyword>
<dbReference type="SMART" id="SM00448">
    <property type="entry name" value="REC"/>
    <property type="match status" value="1"/>
</dbReference>
<protein>
    <recommendedName>
        <fullName evidence="2">histidine kinase</fullName>
        <ecNumber evidence="2">2.7.13.3</ecNumber>
    </recommendedName>
</protein>
<dbReference type="Gene3D" id="1.25.40.10">
    <property type="entry name" value="Tetratricopeptide repeat domain"/>
    <property type="match status" value="2"/>
</dbReference>
<proteinExistence type="predicted"/>
<dbReference type="AlphaFoldDB" id="A0A0S3UH25"/>
<dbReference type="InterPro" id="IPR001789">
    <property type="entry name" value="Sig_transdc_resp-reg_receiver"/>
</dbReference>
<dbReference type="Pfam" id="PF12833">
    <property type="entry name" value="HTH_18"/>
    <property type="match status" value="1"/>
</dbReference>
<evidence type="ECO:0000256" key="2">
    <source>
        <dbReference type="ARBA" id="ARBA00012438"/>
    </source>
</evidence>
<dbReference type="InterPro" id="IPR011006">
    <property type="entry name" value="CheY-like_superfamily"/>
</dbReference>
<dbReference type="SMART" id="SM00388">
    <property type="entry name" value="HisKA"/>
    <property type="match status" value="1"/>
</dbReference>
<dbReference type="PROSITE" id="PS50110">
    <property type="entry name" value="RESPONSE_REGULATORY"/>
    <property type="match status" value="1"/>
</dbReference>
<sequence>MNKQKSSHIMQYYKHNVKTTLQPCYKPFRSWRKRCHLFSSVWVAFISTFFLLISCGKKPISFTPDERKATDSIVRSAHGIDSLALLQKQMESEGNELGSIVALREWGKALRNESCFEEALSVHSKGQQQAESVGDTLELVQALNNIGTDYRRMGVLDVAQEYHYRAWKLSEECTDTSFTAKKNRVVSLNGLGNVYLTLGNYERADSALRMALAGERSLNSTVGQAINYANIGSIFEHKGETDSAWVYYLKSMALNTEAENKLGISLCHTYFGSLYEKAREYDKATTEYETAYQMMQASKDEWHALNSLIALAGIYHTTGNNVMAMAYLGKAKQMAERIKSKEHLAEIYTLYYKNYKQEGDCSAALVSYEKATAMQDSVLDMEKVNRIQNTGLRIERNRQERQMNEARHRLKEERTTRYIGYIILGLVLFSLAGILAMVLYTNRLRQRNHQALKRMSALRENFFTNITHEFRTPLTVILGLSHELQASGAEEVKTKAQTIERQGNGLLMLINQLLDISKIKSAVGNPDWKNGNIIAYLTMVVESYHSYARSCNIDLQFFPKGEVIMDFVPNYVVKVMNNLLSNAFKFTPEYGKVSISAWCENQQLFVDVSDTGKGMDKEVISHIFEPFYQEENDIQNIGTGVGLALVKQIMNAVDGKITVESVVGKGTTFHVSMPIRNRYKQQVLPDMEINSPFLPEITETPTDSIGNDNDRRLLIIEDNHDIATYIGSLFTDQYAILYAKNGKEGLEKALEFIPDLIITDLMMPGMDGLEVCRQVRGNEIINHIPIIVVTAKITEEERIKGIEAGADAYLSKPFNTEELHTRVEKLLAGRKLLQEKFAKMSVELKKEEEEGVEPPKEADLRFLTKVTSVVYMQLSKNKDADVSVIASYMCMSPRQFHRKINALTGYSPSIYIQRLKIRKACNMLDKDPKISFMEVADLCGFDAYPNFVRAFKNVCGVTPTDYRRKSYI</sequence>
<evidence type="ECO:0000256" key="3">
    <source>
        <dbReference type="ARBA" id="ARBA00022553"/>
    </source>
</evidence>
<dbReference type="PROSITE" id="PS01124">
    <property type="entry name" value="HTH_ARAC_FAMILY_2"/>
    <property type="match status" value="1"/>
</dbReference>
<dbReference type="Pfam" id="PF02518">
    <property type="entry name" value="HATPase_c"/>
    <property type="match status" value="1"/>
</dbReference>
<dbReference type="PROSITE" id="PS50109">
    <property type="entry name" value="HIS_KIN"/>
    <property type="match status" value="1"/>
</dbReference>
<dbReference type="PANTHER" id="PTHR43547:SF2">
    <property type="entry name" value="HYBRID SIGNAL TRANSDUCTION HISTIDINE KINASE C"/>
    <property type="match status" value="1"/>
</dbReference>
<dbReference type="InterPro" id="IPR009057">
    <property type="entry name" value="Homeodomain-like_sf"/>
</dbReference>
<feature type="modified residue" description="4-aspartylphosphate" evidence="7">
    <location>
        <position position="760"/>
    </location>
</feature>
<feature type="transmembrane region" description="Helical" evidence="9">
    <location>
        <begin position="35"/>
        <end position="53"/>
    </location>
</feature>
<feature type="domain" description="Histidine kinase" evidence="11">
    <location>
        <begin position="465"/>
        <end position="677"/>
    </location>
</feature>
<dbReference type="InterPro" id="IPR003661">
    <property type="entry name" value="HisK_dim/P_dom"/>
</dbReference>
<dbReference type="InterPro" id="IPR005467">
    <property type="entry name" value="His_kinase_dom"/>
</dbReference>
<comment type="catalytic activity">
    <reaction evidence="1">
        <text>ATP + protein L-histidine = ADP + protein N-phospho-L-histidine.</text>
        <dbReference type="EC" id="2.7.13.3"/>
    </reaction>
</comment>
<dbReference type="Pfam" id="PF00072">
    <property type="entry name" value="Response_reg"/>
    <property type="match status" value="1"/>
</dbReference>
<dbReference type="GO" id="GO:0043565">
    <property type="term" value="F:sequence-specific DNA binding"/>
    <property type="evidence" value="ECO:0007669"/>
    <property type="project" value="InterPro"/>
</dbReference>
<keyword evidence="5 13" id="KW-0238">DNA-binding</keyword>
<dbReference type="Gene3D" id="1.10.287.130">
    <property type="match status" value="1"/>
</dbReference>
<dbReference type="Pfam" id="PF00512">
    <property type="entry name" value="HisKA"/>
    <property type="match status" value="1"/>
</dbReference>
<dbReference type="InterPro" id="IPR003594">
    <property type="entry name" value="HATPase_dom"/>
</dbReference>
<accession>A0A0S3UH25</accession>
<feature type="coiled-coil region" evidence="8">
    <location>
        <begin position="389"/>
        <end position="416"/>
    </location>
</feature>
<dbReference type="InterPro" id="IPR004358">
    <property type="entry name" value="Sig_transdc_His_kin-like_C"/>
</dbReference>
<reference evidence="13 14" key="1">
    <citation type="journal article" date="2016" name="DNA Res.">
        <title>The complete genome sequencing of Prevotella intermedia strain OMA14 and a subsequent fine-scale, intra-species genomic comparison reveal an unusual amplification of conjugative and mobile transposons and identify a novel Prevotella-lineage-specific repeat.</title>
        <authorList>
            <person name="Naito M."/>
            <person name="Ogura Y."/>
            <person name="Itoh T."/>
            <person name="Shoji M."/>
            <person name="Okamoto M."/>
            <person name="Hayashi T."/>
            <person name="Nakayama K."/>
        </authorList>
    </citation>
    <scope>NUCLEOTIDE SEQUENCE [LARGE SCALE GENOMIC DNA]</scope>
    <source>
        <strain evidence="13 14">OMA14</strain>
    </source>
</reference>
<dbReference type="SMART" id="SM00342">
    <property type="entry name" value="HTH_ARAC"/>
    <property type="match status" value="1"/>
</dbReference>
<dbReference type="SUPFAM" id="SSF48452">
    <property type="entry name" value="TPR-like"/>
    <property type="match status" value="2"/>
</dbReference>
<dbReference type="InterPro" id="IPR019734">
    <property type="entry name" value="TPR_rpt"/>
</dbReference>
<dbReference type="Gene3D" id="3.30.565.10">
    <property type="entry name" value="Histidine kinase-like ATPase, C-terminal domain"/>
    <property type="match status" value="1"/>
</dbReference>
<dbReference type="SUPFAM" id="SSF46689">
    <property type="entry name" value="Homeodomain-like"/>
    <property type="match status" value="1"/>
</dbReference>
<dbReference type="InterPro" id="IPR018062">
    <property type="entry name" value="HTH_AraC-typ_CS"/>
</dbReference>
<dbReference type="SUPFAM" id="SSF47384">
    <property type="entry name" value="Homodimeric domain of signal transducing histidine kinase"/>
    <property type="match status" value="1"/>
</dbReference>
<dbReference type="CDD" id="cd00082">
    <property type="entry name" value="HisKA"/>
    <property type="match status" value="1"/>
</dbReference>
<dbReference type="EMBL" id="AP014597">
    <property type="protein sequence ID" value="BAU16758.1"/>
    <property type="molecule type" value="Genomic_DNA"/>
</dbReference>
<dbReference type="SMART" id="SM00387">
    <property type="entry name" value="HATPase_c"/>
    <property type="match status" value="1"/>
</dbReference>
<evidence type="ECO:0000259" key="10">
    <source>
        <dbReference type="PROSITE" id="PS01124"/>
    </source>
</evidence>
<dbReference type="Gene3D" id="3.40.50.2300">
    <property type="match status" value="1"/>
</dbReference>
<dbReference type="InterPro" id="IPR011990">
    <property type="entry name" value="TPR-like_helical_dom_sf"/>
</dbReference>
<evidence type="ECO:0000256" key="9">
    <source>
        <dbReference type="SAM" id="Phobius"/>
    </source>
</evidence>
<feature type="transmembrane region" description="Helical" evidence="9">
    <location>
        <begin position="418"/>
        <end position="440"/>
    </location>
</feature>
<keyword evidence="13" id="KW-0418">Kinase</keyword>
<evidence type="ECO:0000256" key="6">
    <source>
        <dbReference type="ARBA" id="ARBA00023163"/>
    </source>
</evidence>
<evidence type="ECO:0000256" key="5">
    <source>
        <dbReference type="ARBA" id="ARBA00023125"/>
    </source>
</evidence>
<dbReference type="SMART" id="SM00028">
    <property type="entry name" value="TPR"/>
    <property type="match status" value="7"/>
</dbReference>
<evidence type="ECO:0000313" key="13">
    <source>
        <dbReference type="EMBL" id="BAU16758.1"/>
    </source>
</evidence>
<dbReference type="CDD" id="cd00075">
    <property type="entry name" value="HATPase"/>
    <property type="match status" value="1"/>
</dbReference>
<keyword evidence="6" id="KW-0804">Transcription</keyword>
<gene>
    <name evidence="13" type="ORF">PIOMA14_I_0249</name>
</gene>
<organism evidence="13 14">
    <name type="scientific">Prevotella intermedia</name>
    <dbReference type="NCBI Taxonomy" id="28131"/>
    <lineage>
        <taxon>Bacteria</taxon>
        <taxon>Pseudomonadati</taxon>
        <taxon>Bacteroidota</taxon>
        <taxon>Bacteroidia</taxon>
        <taxon>Bacteroidales</taxon>
        <taxon>Prevotellaceae</taxon>
        <taxon>Prevotella</taxon>
    </lineage>
</organism>
<dbReference type="SUPFAM" id="SSF55874">
    <property type="entry name" value="ATPase domain of HSP90 chaperone/DNA topoisomerase II/histidine kinase"/>
    <property type="match status" value="1"/>
</dbReference>
<dbReference type="Proteomes" id="UP000217431">
    <property type="component" value="Chromosome I"/>
</dbReference>
<keyword evidence="4" id="KW-0805">Transcription regulation</keyword>
<dbReference type="Gene3D" id="1.10.10.60">
    <property type="entry name" value="Homeodomain-like"/>
    <property type="match status" value="2"/>
</dbReference>